<accession>F5RDG7</accession>
<dbReference type="eggNOG" id="COG0212">
    <property type="taxonomic scope" value="Bacteria"/>
</dbReference>
<dbReference type="AlphaFoldDB" id="F5RDG7"/>
<evidence type="ECO:0000313" key="6">
    <source>
        <dbReference type="Proteomes" id="UP000005019"/>
    </source>
</evidence>
<sequence>MNTPDNLSAWRRAERQRLLTEREAVEPAQRMARNVEITGYLEAGFPLLSHMTIGFCWPFRGEFDSRHLLRSLRTQGARGALPEVVERNAPLVFREWWPGVATTPGVFDLPVPDDTNVVQPHALLVPPVGFDARGYRLGYGGGFFDRTLAACTVQPLKIGVAFELSRMPTIHPQPHDIPMDFIVTEAGIFEVSDDGLHEIDVDTCAQRAHALVASRILR</sequence>
<dbReference type="NCBIfam" id="TIGR02727">
    <property type="entry name" value="MTHFS_bact"/>
    <property type="match status" value="1"/>
</dbReference>
<dbReference type="GO" id="GO:0046872">
    <property type="term" value="F:metal ion binding"/>
    <property type="evidence" value="ECO:0007669"/>
    <property type="project" value="UniProtKB-KW"/>
</dbReference>
<name>F5RDG7_METUF</name>
<evidence type="ECO:0000313" key="5">
    <source>
        <dbReference type="EMBL" id="EGK70948.1"/>
    </source>
</evidence>
<keyword evidence="3 4" id="KW-0067">ATP-binding</keyword>
<dbReference type="PANTHER" id="PTHR23407:SF1">
    <property type="entry name" value="5-FORMYLTETRAHYDROFOLATE CYCLO-LIGASE"/>
    <property type="match status" value="1"/>
</dbReference>
<dbReference type="GO" id="GO:0005524">
    <property type="term" value="F:ATP binding"/>
    <property type="evidence" value="ECO:0007669"/>
    <property type="project" value="UniProtKB-KW"/>
</dbReference>
<dbReference type="InterPro" id="IPR024185">
    <property type="entry name" value="FTHF_cligase-like_sf"/>
</dbReference>
<dbReference type="Pfam" id="PF01812">
    <property type="entry name" value="5-FTHF_cyc-lig"/>
    <property type="match status" value="1"/>
</dbReference>
<evidence type="ECO:0000256" key="4">
    <source>
        <dbReference type="RuleBase" id="RU361279"/>
    </source>
</evidence>
<dbReference type="STRING" id="1000565.METUNv1_02334"/>
<dbReference type="Proteomes" id="UP000005019">
    <property type="component" value="Unassembled WGS sequence"/>
</dbReference>
<keyword evidence="4" id="KW-0460">Magnesium</keyword>
<dbReference type="EC" id="6.3.3.2" evidence="4"/>
<comment type="similarity">
    <text evidence="1 4">Belongs to the 5-formyltetrahydrofolate cyclo-ligase family.</text>
</comment>
<gene>
    <name evidence="5" type="ORF">METUNv1_02334</name>
</gene>
<keyword evidence="6" id="KW-1185">Reference proteome</keyword>
<dbReference type="PANTHER" id="PTHR23407">
    <property type="entry name" value="ATPASE INHIBITOR/5-FORMYLTETRAHYDROFOLATE CYCLO-LIGASE"/>
    <property type="match status" value="1"/>
</dbReference>
<keyword evidence="2 4" id="KW-0547">Nucleotide-binding</keyword>
<dbReference type="GO" id="GO:0035999">
    <property type="term" value="P:tetrahydrofolate interconversion"/>
    <property type="evidence" value="ECO:0007669"/>
    <property type="project" value="TreeGrafter"/>
</dbReference>
<dbReference type="OrthoDB" id="9801938at2"/>
<evidence type="ECO:0000256" key="1">
    <source>
        <dbReference type="ARBA" id="ARBA00010638"/>
    </source>
</evidence>
<keyword evidence="5" id="KW-0436">Ligase</keyword>
<comment type="caution">
    <text evidence="5">The sequence shown here is derived from an EMBL/GenBank/DDBJ whole genome shotgun (WGS) entry which is preliminary data.</text>
</comment>
<dbReference type="Gene3D" id="3.40.50.10420">
    <property type="entry name" value="NagB/RpiA/CoA transferase-like"/>
    <property type="match status" value="1"/>
</dbReference>
<evidence type="ECO:0000256" key="3">
    <source>
        <dbReference type="ARBA" id="ARBA00022840"/>
    </source>
</evidence>
<comment type="cofactor">
    <cofactor evidence="4">
        <name>Mg(2+)</name>
        <dbReference type="ChEBI" id="CHEBI:18420"/>
    </cofactor>
</comment>
<evidence type="ECO:0000256" key="2">
    <source>
        <dbReference type="ARBA" id="ARBA00022741"/>
    </source>
</evidence>
<dbReference type="GO" id="GO:0009396">
    <property type="term" value="P:folic acid-containing compound biosynthetic process"/>
    <property type="evidence" value="ECO:0007669"/>
    <property type="project" value="TreeGrafter"/>
</dbReference>
<reference evidence="5 6" key="1">
    <citation type="journal article" date="2011" name="J. Bacteriol.">
        <title>Genome sequence of Methyloversatilis universalis FAM5T, a methylotrophic representative of the order Rhodocyclales.</title>
        <authorList>
            <person name="Kittichotirat W."/>
            <person name="Good N.M."/>
            <person name="Hall R."/>
            <person name="Bringel F."/>
            <person name="Lajus A."/>
            <person name="Medigue C."/>
            <person name="Smalley N.E."/>
            <person name="Beck D."/>
            <person name="Bumgarner R."/>
            <person name="Vuilleumier S."/>
            <person name="Kalyuzhnaya M.G."/>
        </authorList>
    </citation>
    <scope>NUCLEOTIDE SEQUENCE [LARGE SCALE GENOMIC DNA]</scope>
    <source>
        <strain evidence="6">ATCC BAA-1314 / JCM 13912 / FAM5</strain>
    </source>
</reference>
<protein>
    <recommendedName>
        <fullName evidence="4">5-formyltetrahydrofolate cyclo-ligase</fullName>
        <ecNumber evidence="4">6.3.3.2</ecNumber>
    </recommendedName>
</protein>
<organism evidence="5 6">
    <name type="scientific">Methyloversatilis universalis (strain ATCC BAA-1314 / DSM 25237 / JCM 13912 / CCUG 52030 / FAM5)</name>
    <dbReference type="NCBI Taxonomy" id="1000565"/>
    <lineage>
        <taxon>Bacteria</taxon>
        <taxon>Pseudomonadati</taxon>
        <taxon>Pseudomonadota</taxon>
        <taxon>Betaproteobacteria</taxon>
        <taxon>Nitrosomonadales</taxon>
        <taxon>Sterolibacteriaceae</taxon>
        <taxon>Methyloversatilis</taxon>
    </lineage>
</organism>
<dbReference type="InterPro" id="IPR037171">
    <property type="entry name" value="NagB/RpiA_transferase-like"/>
</dbReference>
<proteinExistence type="inferred from homology"/>
<comment type="catalytic activity">
    <reaction evidence="4">
        <text>(6S)-5-formyl-5,6,7,8-tetrahydrofolate + ATP = (6R)-5,10-methenyltetrahydrofolate + ADP + phosphate</text>
        <dbReference type="Rhea" id="RHEA:10488"/>
        <dbReference type="ChEBI" id="CHEBI:30616"/>
        <dbReference type="ChEBI" id="CHEBI:43474"/>
        <dbReference type="ChEBI" id="CHEBI:57455"/>
        <dbReference type="ChEBI" id="CHEBI:57457"/>
        <dbReference type="ChEBI" id="CHEBI:456216"/>
        <dbReference type="EC" id="6.3.3.2"/>
    </reaction>
</comment>
<dbReference type="SUPFAM" id="SSF100950">
    <property type="entry name" value="NagB/RpiA/CoA transferase-like"/>
    <property type="match status" value="1"/>
</dbReference>
<dbReference type="GO" id="GO:0030272">
    <property type="term" value="F:5-formyltetrahydrofolate cyclo-ligase activity"/>
    <property type="evidence" value="ECO:0007669"/>
    <property type="project" value="UniProtKB-EC"/>
</dbReference>
<dbReference type="RefSeq" id="WP_008061847.1">
    <property type="nucleotide sequence ID" value="NZ_AFHG01000052.1"/>
</dbReference>
<dbReference type="InterPro" id="IPR002698">
    <property type="entry name" value="FTHF_cligase"/>
</dbReference>
<keyword evidence="4" id="KW-0479">Metal-binding</keyword>
<dbReference type="EMBL" id="AFHG01000052">
    <property type="protein sequence ID" value="EGK70948.1"/>
    <property type="molecule type" value="Genomic_DNA"/>
</dbReference>